<evidence type="ECO:0000313" key="1">
    <source>
        <dbReference type="EMBL" id="KAK6773199.1"/>
    </source>
</evidence>
<gene>
    <name evidence="1" type="ORF">RDI58_028437</name>
</gene>
<proteinExistence type="predicted"/>
<dbReference type="AlphaFoldDB" id="A0AAN8XYY9"/>
<organism evidence="1 2">
    <name type="scientific">Solanum bulbocastanum</name>
    <name type="common">Wild potato</name>
    <dbReference type="NCBI Taxonomy" id="147425"/>
    <lineage>
        <taxon>Eukaryota</taxon>
        <taxon>Viridiplantae</taxon>
        <taxon>Streptophyta</taxon>
        <taxon>Embryophyta</taxon>
        <taxon>Tracheophyta</taxon>
        <taxon>Spermatophyta</taxon>
        <taxon>Magnoliopsida</taxon>
        <taxon>eudicotyledons</taxon>
        <taxon>Gunneridae</taxon>
        <taxon>Pentapetalae</taxon>
        <taxon>asterids</taxon>
        <taxon>lamiids</taxon>
        <taxon>Solanales</taxon>
        <taxon>Solanaceae</taxon>
        <taxon>Solanoideae</taxon>
        <taxon>Solaneae</taxon>
        <taxon>Solanum</taxon>
    </lineage>
</organism>
<keyword evidence="2" id="KW-1185">Reference proteome</keyword>
<accession>A0AAN8XYY9</accession>
<protein>
    <submittedName>
        <fullName evidence="1">Uncharacterized protein</fullName>
    </submittedName>
</protein>
<dbReference type="Proteomes" id="UP001371456">
    <property type="component" value="Unassembled WGS sequence"/>
</dbReference>
<reference evidence="1 2" key="1">
    <citation type="submission" date="2024-02" db="EMBL/GenBank/DDBJ databases">
        <title>de novo genome assembly of Solanum bulbocastanum strain 11H21.</title>
        <authorList>
            <person name="Hosaka A.J."/>
        </authorList>
    </citation>
    <scope>NUCLEOTIDE SEQUENCE [LARGE SCALE GENOMIC DNA]</scope>
    <source>
        <tissue evidence="1">Young leaves</tissue>
    </source>
</reference>
<evidence type="ECO:0000313" key="2">
    <source>
        <dbReference type="Proteomes" id="UP001371456"/>
    </source>
</evidence>
<sequence>MPSSFDLPEKKSDERGALVVFKGSLHVSLYA</sequence>
<comment type="caution">
    <text evidence="1">The sequence shown here is derived from an EMBL/GenBank/DDBJ whole genome shotgun (WGS) entry which is preliminary data.</text>
</comment>
<dbReference type="EMBL" id="JBANQN010000012">
    <property type="protein sequence ID" value="KAK6773199.1"/>
    <property type="molecule type" value="Genomic_DNA"/>
</dbReference>
<name>A0AAN8XYY9_SOLBU</name>